<accession>A0A8S0FFL0</accession>
<protein>
    <submittedName>
        <fullName evidence="1">Conjugal transfer protein TrbG</fullName>
    </submittedName>
</protein>
<dbReference type="Proteomes" id="UP000467488">
    <property type="component" value="Chromosome"/>
</dbReference>
<dbReference type="EMBL" id="AP022360">
    <property type="protein sequence ID" value="BBU78646.1"/>
    <property type="molecule type" value="Genomic_DNA"/>
</dbReference>
<evidence type="ECO:0000313" key="1">
    <source>
        <dbReference type="EMBL" id="BBU78646.1"/>
    </source>
</evidence>
<gene>
    <name evidence="1" type="ORF">EIMP300_00460</name>
</gene>
<dbReference type="AlphaFoldDB" id="A0A8S0FFL0"/>
<reference evidence="1 2" key="1">
    <citation type="submission" date="2020-01" db="EMBL/GenBank/DDBJ databases">
        <title>Dynamics of blaIMP-6 dissemination in carbapenem resistant Enterobacteriacea isolated from regional surveillance in Osaka, Japan.</title>
        <authorList>
            <person name="Abe R."/>
            <person name="Akeda Y."/>
            <person name="Sugawara Y."/>
            <person name="Yamamoto N."/>
            <person name="Tomono K."/>
            <person name="Takeuchi D."/>
            <person name="Kawahara R."/>
            <person name="Hamada S."/>
        </authorList>
    </citation>
    <scope>NUCLEOTIDE SEQUENCE [LARGE SCALE GENOMIC DNA]</scope>
    <source>
        <strain evidence="1 2">E300</strain>
    </source>
</reference>
<name>A0A8S0FFL0_ECOLX</name>
<proteinExistence type="predicted"/>
<sequence length="101" mass="10838">MNKLVSDGSVKKINYPVLYESGITPPLCEVSAPEPDAGGKRIVAYVYKSSRNTVFENPDIVKTCTVRDLKNDFVKASGSGALTSHNGGVIPDYCDEKGEGQ</sequence>
<dbReference type="NCBIfam" id="NF010307">
    <property type="entry name" value="PRK13744.1"/>
    <property type="match status" value="1"/>
</dbReference>
<evidence type="ECO:0000313" key="2">
    <source>
        <dbReference type="Proteomes" id="UP000467488"/>
    </source>
</evidence>
<organism evidence="1 2">
    <name type="scientific">Escherichia coli</name>
    <dbReference type="NCBI Taxonomy" id="562"/>
    <lineage>
        <taxon>Bacteria</taxon>
        <taxon>Pseudomonadati</taxon>
        <taxon>Pseudomonadota</taxon>
        <taxon>Gammaproteobacteria</taxon>
        <taxon>Enterobacterales</taxon>
        <taxon>Enterobacteriaceae</taxon>
        <taxon>Escherichia</taxon>
    </lineage>
</organism>